<dbReference type="EMBL" id="AP028920">
    <property type="protein sequence ID" value="BET01287.1"/>
    <property type="molecule type" value="Genomic_DNA"/>
</dbReference>
<gene>
    <name evidence="1" type="ORF">NTJ_14103</name>
</gene>
<proteinExistence type="predicted"/>
<sequence length="128" mass="14124">MFITPAITDAAFSPRGLTKCAARAPADSGWRNSRVLVDGVCQVRFATSPRGGWATEPNTTEGPHAKTPMQLEKAFRKNYQPLPNVCRVLSDLKMSDNFAREPVNVGGRGFKTVIFGRQNSRYARVVHC</sequence>
<dbReference type="Proteomes" id="UP001307889">
    <property type="component" value="Chromosome 12"/>
</dbReference>
<protein>
    <submittedName>
        <fullName evidence="1">Uncharacterized protein</fullName>
    </submittedName>
</protein>
<reference evidence="1 2" key="1">
    <citation type="submission" date="2023-09" db="EMBL/GenBank/DDBJ databases">
        <title>Nesidiocoris tenuis whole genome shotgun sequence.</title>
        <authorList>
            <person name="Shibata T."/>
            <person name="Shimoda M."/>
            <person name="Kobayashi T."/>
            <person name="Uehara T."/>
        </authorList>
    </citation>
    <scope>NUCLEOTIDE SEQUENCE [LARGE SCALE GENOMIC DNA]</scope>
    <source>
        <strain evidence="1 2">Japan</strain>
    </source>
</reference>
<name>A0ABN7BA86_9HEMI</name>
<keyword evidence="2" id="KW-1185">Reference proteome</keyword>
<evidence type="ECO:0000313" key="2">
    <source>
        <dbReference type="Proteomes" id="UP001307889"/>
    </source>
</evidence>
<accession>A0ABN7BA86</accession>
<organism evidence="1 2">
    <name type="scientific">Nesidiocoris tenuis</name>
    <dbReference type="NCBI Taxonomy" id="355587"/>
    <lineage>
        <taxon>Eukaryota</taxon>
        <taxon>Metazoa</taxon>
        <taxon>Ecdysozoa</taxon>
        <taxon>Arthropoda</taxon>
        <taxon>Hexapoda</taxon>
        <taxon>Insecta</taxon>
        <taxon>Pterygota</taxon>
        <taxon>Neoptera</taxon>
        <taxon>Paraneoptera</taxon>
        <taxon>Hemiptera</taxon>
        <taxon>Heteroptera</taxon>
        <taxon>Panheteroptera</taxon>
        <taxon>Cimicomorpha</taxon>
        <taxon>Miridae</taxon>
        <taxon>Dicyphina</taxon>
        <taxon>Nesidiocoris</taxon>
    </lineage>
</organism>
<evidence type="ECO:0000313" key="1">
    <source>
        <dbReference type="EMBL" id="BET01287.1"/>
    </source>
</evidence>